<feature type="domain" description="Flagellin C-terminal" evidence="5">
    <location>
        <begin position="267"/>
        <end position="349"/>
    </location>
</feature>
<reference evidence="6" key="1">
    <citation type="journal article" date="2021" name="PeerJ">
        <title>Extensive microbial diversity within the chicken gut microbiome revealed by metagenomics and culture.</title>
        <authorList>
            <person name="Gilroy R."/>
            <person name="Ravi A."/>
            <person name="Getino M."/>
            <person name="Pursley I."/>
            <person name="Horton D.L."/>
            <person name="Alikhan N.F."/>
            <person name="Baker D."/>
            <person name="Gharbi K."/>
            <person name="Hall N."/>
            <person name="Watson M."/>
            <person name="Adriaenssens E.M."/>
            <person name="Foster-Nyarko E."/>
            <person name="Jarju S."/>
            <person name="Secka A."/>
            <person name="Antonio M."/>
            <person name="Oren A."/>
            <person name="Chaudhuri R.R."/>
            <person name="La Ragione R."/>
            <person name="Hildebrand F."/>
            <person name="Pallen M.J."/>
        </authorList>
    </citation>
    <scope>NUCLEOTIDE SEQUENCE</scope>
    <source>
        <strain evidence="6">316</strain>
    </source>
</reference>
<feature type="domain" description="Flagellin N-terminal" evidence="4">
    <location>
        <begin position="10"/>
        <end position="139"/>
    </location>
</feature>
<dbReference type="PANTHER" id="PTHR42792:SF1">
    <property type="entry name" value="FLAGELLAR HOOK-ASSOCIATED PROTEIN 3"/>
    <property type="match status" value="1"/>
</dbReference>
<dbReference type="AlphaFoldDB" id="A0A921JDW3"/>
<keyword evidence="6" id="KW-0282">Flagellum</keyword>
<reference evidence="6" key="2">
    <citation type="submission" date="2021-09" db="EMBL/GenBank/DDBJ databases">
        <authorList>
            <person name="Gilroy R."/>
        </authorList>
    </citation>
    <scope>NUCLEOTIDE SEQUENCE</scope>
    <source>
        <strain evidence="6">316</strain>
    </source>
</reference>
<sequence length="350" mass="36338">MMTTGYISSITLWNAPRNGVGRLQTELATANREISTGRYADIGATLGGGVVEAFGLRRQSATLSALTQSNAAALHRLDTSQAALKEIQSSADTTLKEMASLPSDKRAAAVAESARSRLAALTAALNSSANGQAVFGGTNSGAPPLTTYDSVPTSTAKTAVQKAFTDYFQFAPGADAAASISASSLKSFIEGPLADLFTASNWAGTWSGASDRTIDSQISLTETVKTSASANGEPFRKLAMAYVVASGIGLSSFSSEAQGAATEKVMELLSQASGGLTTVQADLGRSQSRIADANDRMTKQTNLLTGQIHDLESVDPAEAKSRVDAITTQLQMSYGLTAQLRSLSLINFLS</sequence>
<dbReference type="Pfam" id="PF00700">
    <property type="entry name" value="Flagellin_C"/>
    <property type="match status" value="1"/>
</dbReference>
<dbReference type="SUPFAM" id="SSF64518">
    <property type="entry name" value="Phase 1 flagellin"/>
    <property type="match status" value="1"/>
</dbReference>
<evidence type="ECO:0000256" key="3">
    <source>
        <dbReference type="RuleBase" id="RU362073"/>
    </source>
</evidence>
<keyword evidence="6" id="KW-0969">Cilium</keyword>
<dbReference type="EMBL" id="DYYG01000007">
    <property type="protein sequence ID" value="HJE22343.1"/>
    <property type="molecule type" value="Genomic_DNA"/>
</dbReference>
<accession>A0A921JDW3</accession>
<keyword evidence="6" id="KW-0966">Cell projection</keyword>
<dbReference type="InterPro" id="IPR046358">
    <property type="entry name" value="Flagellin_C"/>
</dbReference>
<name>A0A921JDW3_9HYPH</name>
<dbReference type="PANTHER" id="PTHR42792">
    <property type="entry name" value="FLAGELLIN"/>
    <property type="match status" value="1"/>
</dbReference>
<comment type="subcellular location">
    <subcellularLocation>
        <location evidence="3">Secreted</location>
    </subcellularLocation>
    <subcellularLocation>
        <location evidence="3">Bacterial flagellum</location>
    </subcellularLocation>
</comment>
<evidence type="ECO:0000313" key="6">
    <source>
        <dbReference type="EMBL" id="HJE22343.1"/>
    </source>
</evidence>
<keyword evidence="2 3" id="KW-0975">Bacterial flagellum</keyword>
<dbReference type="Pfam" id="PF00669">
    <property type="entry name" value="Flagellin_N"/>
    <property type="match status" value="1"/>
</dbReference>
<evidence type="ECO:0000313" key="7">
    <source>
        <dbReference type="Proteomes" id="UP000742631"/>
    </source>
</evidence>
<dbReference type="GO" id="GO:0009288">
    <property type="term" value="C:bacterial-type flagellum"/>
    <property type="evidence" value="ECO:0007669"/>
    <property type="project" value="UniProtKB-SubCell"/>
</dbReference>
<gene>
    <name evidence="6" type="ORF">K8W01_01610</name>
</gene>
<comment type="caution">
    <text evidence="6">The sequence shown here is derived from an EMBL/GenBank/DDBJ whole genome shotgun (WGS) entry which is preliminary data.</text>
</comment>
<comment type="similarity">
    <text evidence="1 3">Belongs to the bacterial flagellin family.</text>
</comment>
<protein>
    <recommendedName>
        <fullName evidence="3">Flagellin</fullName>
    </recommendedName>
</protein>
<dbReference type="GO" id="GO:0005198">
    <property type="term" value="F:structural molecule activity"/>
    <property type="evidence" value="ECO:0007669"/>
    <property type="project" value="UniProtKB-UniRule"/>
</dbReference>
<proteinExistence type="inferred from homology"/>
<dbReference type="Gene3D" id="1.20.1330.10">
    <property type="entry name" value="f41 fragment of flagellin, N-terminal domain"/>
    <property type="match status" value="1"/>
</dbReference>
<dbReference type="Proteomes" id="UP000742631">
    <property type="component" value="Unassembled WGS sequence"/>
</dbReference>
<comment type="function">
    <text evidence="3">Flagellin is the subunit protein which polymerizes to form the filaments of bacterial flagella.</text>
</comment>
<dbReference type="NCBIfam" id="NF004669">
    <property type="entry name" value="PRK06008.1"/>
    <property type="match status" value="1"/>
</dbReference>
<dbReference type="GO" id="GO:0005576">
    <property type="term" value="C:extracellular region"/>
    <property type="evidence" value="ECO:0007669"/>
    <property type="project" value="UniProtKB-SubCell"/>
</dbReference>
<evidence type="ECO:0000256" key="1">
    <source>
        <dbReference type="ARBA" id="ARBA00005709"/>
    </source>
</evidence>
<keyword evidence="3" id="KW-0964">Secreted</keyword>
<evidence type="ECO:0000259" key="4">
    <source>
        <dbReference type="Pfam" id="PF00669"/>
    </source>
</evidence>
<organism evidence="6 7">
    <name type="scientific">Methylorubrum populi</name>
    <dbReference type="NCBI Taxonomy" id="223967"/>
    <lineage>
        <taxon>Bacteria</taxon>
        <taxon>Pseudomonadati</taxon>
        <taxon>Pseudomonadota</taxon>
        <taxon>Alphaproteobacteria</taxon>
        <taxon>Hyphomicrobiales</taxon>
        <taxon>Methylobacteriaceae</taxon>
        <taxon>Methylorubrum</taxon>
    </lineage>
</organism>
<evidence type="ECO:0000259" key="5">
    <source>
        <dbReference type="Pfam" id="PF00700"/>
    </source>
</evidence>
<evidence type="ECO:0000256" key="2">
    <source>
        <dbReference type="ARBA" id="ARBA00023143"/>
    </source>
</evidence>
<dbReference type="InterPro" id="IPR001029">
    <property type="entry name" value="Flagellin_N"/>
</dbReference>
<dbReference type="InterPro" id="IPR001492">
    <property type="entry name" value="Flagellin"/>
</dbReference>